<dbReference type="InterPro" id="IPR013057">
    <property type="entry name" value="AA_transpt_TM"/>
</dbReference>
<sequence length="1271" mass="141434">MVGAGVLGLPFALSELGWYPGIGVIVMSWLVTLYSLWQLVELHECVPGKRFDRYPELGQHAFGLKRGYWIVMPQQLIVQVATDIVYMVTGGNSLKKFFELVVPNLGSMRKTYYILFFGGLQVVLSQIPNFNSLKGVSLLAAVMSVSYSAIAFIASTIRGAQHNQAVSYGIRATTTPGTIFDIFNGMGTIAFSFAGHSVVLEIQATIPSSPEKPSSKPMWKGVVVAYLIVAFCYLSVAIAGYWAFGVGVDDDVLVTLNNPNWLIAAANLMVFFHVLGSYQVFAMPVFDMIESYLVQNLNFNPGYPIRLIGRSLYVRKSALLQLKQKHYYLSDTLPDYFDNDDPLNSWKPDSDCCFWDGITCDGNNGHVVGLDLSDLSLTGSIHSNSCLFHLHHLQMLNLSMNDFDYFAPSGFHILSRGQVPSEFSKLTKLVSLDLSRNYKSRLEIPNLGVFVQNLSSMRKLRLDGVNLSTQQNRYWCRNLSFALPNLQVLSMRGCSLTSPLDSSISNLHFLSELYLDFNSNLSSTVPTSLMNLTSLTVLSLSYCGFHGDFPANVFLQPNLKCIDLGENSLLSGHLPEFPQANTPLQYLSVGGTKFQGKLPSSVENLKFLEGLFLWGCNFSGAIPLSLANLTHLTELDLSSNSFIGQISSLSMERVPKLERLYLGSNLVEGLIPSSLFSMIELNLTCNKFSKVIFEHNSSYNRICKSPCEVEVRAIDLSYNRIAKFPNRKFPGDFMSLSYLDLSHNRITGFPNRNFLGELTLSTLDISSNRISGAIPKWIWQNSLISLNLSNNLFTGLELPLTNHSNIAELDLHSNMIQECLSSAPCFPQTFNQSKSEFVSDILGNLTSLLSVAYFFSISDNKLTGKIPFSICNARNLEILDLSNNQLSGTIPTCLDSSNLGVLNLESNKLHGPIPPIFKKRCNIHTLKLNKNMLQGEVPRSLGNCKGLTVLDIADNQLNGTFPYWLENLSELQVVVMRSNKFGGPIAQLPQADSPFPSLHVIDLSFNNFTGSLPLQYICHWKAMMFDKNNSELQFHTIDANHYYQDTIVVIEKGQYLKMQRILTIFATVDLSNNNFTGKIPDALGILKALKVLNLSGNCLTGQIPFSFGNLSELESLDLSRNKLSGEIPRQLTSLTFLEVLDVSYNNFRGSIPHGNQFNTFSNTSYEGNAGLCGLPLSRKCGITDRTLPSTLAFEQKDDSTCLLDWKFADDSTCLLDWKFIVAGCCSGLVVGLVIGQQLFWRKNKCSKFISRVVVSKQRKKSTKTKHHNRRK</sequence>
<feature type="transmembrane region" description="Helical" evidence="13">
    <location>
        <begin position="112"/>
        <end position="130"/>
    </location>
</feature>
<dbReference type="FunFam" id="3.80.10.10:FF:000095">
    <property type="entry name" value="LRR receptor-like serine/threonine-protein kinase GSO1"/>
    <property type="match status" value="1"/>
</dbReference>
<evidence type="ECO:0000256" key="11">
    <source>
        <dbReference type="ARBA" id="ARBA00023170"/>
    </source>
</evidence>
<dbReference type="InterPro" id="IPR003591">
    <property type="entry name" value="Leu-rich_rpt_typical-subtyp"/>
</dbReference>
<dbReference type="Proteomes" id="UP001141806">
    <property type="component" value="Unassembled WGS sequence"/>
</dbReference>
<evidence type="ECO:0000256" key="3">
    <source>
        <dbReference type="ARBA" id="ARBA00022475"/>
    </source>
</evidence>
<dbReference type="Pfam" id="PF13516">
    <property type="entry name" value="LRR_6"/>
    <property type="match status" value="1"/>
</dbReference>
<dbReference type="OrthoDB" id="442066at2759"/>
<keyword evidence="8" id="KW-0029">Amino-acid transport</keyword>
<evidence type="ECO:0000256" key="8">
    <source>
        <dbReference type="ARBA" id="ARBA00022970"/>
    </source>
</evidence>
<keyword evidence="12" id="KW-0325">Glycoprotein</keyword>
<keyword evidence="7" id="KW-0677">Repeat</keyword>
<dbReference type="EMBL" id="JAMYWD010000012">
    <property type="protein sequence ID" value="KAJ4953622.1"/>
    <property type="molecule type" value="Genomic_DNA"/>
</dbReference>
<evidence type="ECO:0000256" key="9">
    <source>
        <dbReference type="ARBA" id="ARBA00022989"/>
    </source>
</evidence>
<feature type="transmembrane region" description="Helical" evidence="13">
    <location>
        <begin position="1219"/>
        <end position="1240"/>
    </location>
</feature>
<keyword evidence="5 13" id="KW-0812">Transmembrane</keyword>
<dbReference type="PANTHER" id="PTHR27000">
    <property type="entry name" value="LEUCINE-RICH REPEAT RECEPTOR-LIKE PROTEIN KINASE FAMILY PROTEIN-RELATED"/>
    <property type="match status" value="1"/>
</dbReference>
<comment type="caution">
    <text evidence="16">The sequence shown here is derived from an EMBL/GenBank/DDBJ whole genome shotgun (WGS) entry which is preliminary data.</text>
</comment>
<accession>A0A9Q0GXA0</accession>
<keyword evidence="4" id="KW-0433">Leucine-rich repeat</keyword>
<feature type="transmembrane region" description="Helical" evidence="13">
    <location>
        <begin position="264"/>
        <end position="286"/>
    </location>
</feature>
<protein>
    <recommendedName>
        <fullName evidence="18">Amino acid transporter transmembrane domain-containing protein</fullName>
    </recommendedName>
</protein>
<evidence type="ECO:0000256" key="5">
    <source>
        <dbReference type="ARBA" id="ARBA00022692"/>
    </source>
</evidence>
<evidence type="ECO:0000256" key="6">
    <source>
        <dbReference type="ARBA" id="ARBA00022729"/>
    </source>
</evidence>
<dbReference type="Gene3D" id="3.80.10.10">
    <property type="entry name" value="Ribonuclease Inhibitor"/>
    <property type="match status" value="4"/>
</dbReference>
<dbReference type="InterPro" id="IPR001611">
    <property type="entry name" value="Leu-rich_rpt"/>
</dbReference>
<feature type="domain" description="Leucine-rich repeat-containing N-terminal plant-type" evidence="15">
    <location>
        <begin position="338"/>
        <end position="361"/>
    </location>
</feature>
<evidence type="ECO:0000259" key="14">
    <source>
        <dbReference type="Pfam" id="PF01490"/>
    </source>
</evidence>
<keyword evidence="9 13" id="KW-1133">Transmembrane helix</keyword>
<dbReference type="PROSITE" id="PS51450">
    <property type="entry name" value="LRR"/>
    <property type="match status" value="2"/>
</dbReference>
<evidence type="ECO:0008006" key="18">
    <source>
        <dbReference type="Google" id="ProtNLM"/>
    </source>
</evidence>
<dbReference type="InterPro" id="IPR013210">
    <property type="entry name" value="LRR_N_plant-typ"/>
</dbReference>
<dbReference type="GO" id="GO:0005886">
    <property type="term" value="C:plasma membrane"/>
    <property type="evidence" value="ECO:0007669"/>
    <property type="project" value="UniProtKB-SubCell"/>
</dbReference>
<evidence type="ECO:0000256" key="10">
    <source>
        <dbReference type="ARBA" id="ARBA00023136"/>
    </source>
</evidence>
<evidence type="ECO:0000256" key="12">
    <source>
        <dbReference type="ARBA" id="ARBA00023180"/>
    </source>
</evidence>
<dbReference type="SUPFAM" id="SSF52058">
    <property type="entry name" value="L domain-like"/>
    <property type="match status" value="2"/>
</dbReference>
<keyword evidence="8" id="KW-0813">Transport</keyword>
<keyword evidence="17" id="KW-1185">Reference proteome</keyword>
<evidence type="ECO:0000256" key="2">
    <source>
        <dbReference type="ARBA" id="ARBA00009592"/>
    </source>
</evidence>
<feature type="domain" description="Amino acid transporter transmembrane" evidence="14">
    <location>
        <begin position="1"/>
        <end position="296"/>
    </location>
</feature>
<dbReference type="Pfam" id="PF13855">
    <property type="entry name" value="LRR_8"/>
    <property type="match status" value="2"/>
</dbReference>
<evidence type="ECO:0000259" key="15">
    <source>
        <dbReference type="Pfam" id="PF08263"/>
    </source>
</evidence>
<gene>
    <name evidence="16" type="ORF">NE237_030454</name>
</gene>
<evidence type="ECO:0000313" key="16">
    <source>
        <dbReference type="EMBL" id="KAJ4953622.1"/>
    </source>
</evidence>
<dbReference type="FunFam" id="3.80.10.10:FF:000111">
    <property type="entry name" value="LRR receptor-like serine/threonine-protein kinase ERECTA"/>
    <property type="match status" value="1"/>
</dbReference>
<proteinExistence type="inferred from homology"/>
<feature type="transmembrane region" description="Helical" evidence="13">
    <location>
        <begin position="222"/>
        <end position="244"/>
    </location>
</feature>
<dbReference type="PANTHER" id="PTHR27000:SF787">
    <property type="entry name" value="RECEPTOR-LIKE PROTEIN 39"/>
    <property type="match status" value="1"/>
</dbReference>
<keyword evidence="11" id="KW-0675">Receptor</keyword>
<dbReference type="SMART" id="SM00369">
    <property type="entry name" value="LRR_TYP"/>
    <property type="match status" value="9"/>
</dbReference>
<keyword evidence="3" id="KW-1003">Cell membrane</keyword>
<dbReference type="PRINTS" id="PR00019">
    <property type="entry name" value="LEURICHRPT"/>
</dbReference>
<dbReference type="AlphaFoldDB" id="A0A9Q0GXA0"/>
<dbReference type="InterPro" id="IPR032675">
    <property type="entry name" value="LRR_dom_sf"/>
</dbReference>
<organism evidence="16 17">
    <name type="scientific">Protea cynaroides</name>
    <dbReference type="NCBI Taxonomy" id="273540"/>
    <lineage>
        <taxon>Eukaryota</taxon>
        <taxon>Viridiplantae</taxon>
        <taxon>Streptophyta</taxon>
        <taxon>Embryophyta</taxon>
        <taxon>Tracheophyta</taxon>
        <taxon>Spermatophyta</taxon>
        <taxon>Magnoliopsida</taxon>
        <taxon>Proteales</taxon>
        <taxon>Proteaceae</taxon>
        <taxon>Protea</taxon>
    </lineage>
</organism>
<comment type="subcellular location">
    <subcellularLocation>
        <location evidence="1">Cell membrane</location>
        <topology evidence="1">Single-pass membrane protein</topology>
    </subcellularLocation>
</comment>
<evidence type="ECO:0000256" key="13">
    <source>
        <dbReference type="SAM" id="Phobius"/>
    </source>
</evidence>
<dbReference type="Pfam" id="PF08263">
    <property type="entry name" value="LRRNT_2"/>
    <property type="match status" value="1"/>
</dbReference>
<name>A0A9Q0GXA0_9MAGN</name>
<reference evidence="16" key="1">
    <citation type="journal article" date="2023" name="Plant J.">
        <title>The genome of the king protea, Protea cynaroides.</title>
        <authorList>
            <person name="Chang J."/>
            <person name="Duong T.A."/>
            <person name="Schoeman C."/>
            <person name="Ma X."/>
            <person name="Roodt D."/>
            <person name="Barker N."/>
            <person name="Li Z."/>
            <person name="Van de Peer Y."/>
            <person name="Mizrachi E."/>
        </authorList>
    </citation>
    <scope>NUCLEOTIDE SEQUENCE</scope>
    <source>
        <tissue evidence="16">Young leaves</tissue>
    </source>
</reference>
<dbReference type="Pfam" id="PF00560">
    <property type="entry name" value="LRR_1"/>
    <property type="match status" value="4"/>
</dbReference>
<evidence type="ECO:0000256" key="1">
    <source>
        <dbReference type="ARBA" id="ARBA00004162"/>
    </source>
</evidence>
<evidence type="ECO:0000313" key="17">
    <source>
        <dbReference type="Proteomes" id="UP001141806"/>
    </source>
</evidence>
<keyword evidence="6" id="KW-0732">Signal</keyword>
<dbReference type="Pfam" id="PF01490">
    <property type="entry name" value="Aa_trans"/>
    <property type="match status" value="1"/>
</dbReference>
<feature type="transmembrane region" description="Helical" evidence="13">
    <location>
        <begin position="18"/>
        <end position="40"/>
    </location>
</feature>
<evidence type="ECO:0000256" key="4">
    <source>
        <dbReference type="ARBA" id="ARBA00022614"/>
    </source>
</evidence>
<evidence type="ECO:0000256" key="7">
    <source>
        <dbReference type="ARBA" id="ARBA00022737"/>
    </source>
</evidence>
<dbReference type="GO" id="GO:0006865">
    <property type="term" value="P:amino acid transport"/>
    <property type="evidence" value="ECO:0007669"/>
    <property type="project" value="UniProtKB-KW"/>
</dbReference>
<dbReference type="SMART" id="SM00365">
    <property type="entry name" value="LRR_SD22"/>
    <property type="match status" value="5"/>
</dbReference>
<comment type="similarity">
    <text evidence="2">Belongs to the RLP family.</text>
</comment>
<keyword evidence="10 13" id="KW-0472">Membrane</keyword>
<dbReference type="SUPFAM" id="SSF52047">
    <property type="entry name" value="RNI-like"/>
    <property type="match status" value="1"/>
</dbReference>
<feature type="transmembrane region" description="Helical" evidence="13">
    <location>
        <begin position="136"/>
        <end position="154"/>
    </location>
</feature>